<protein>
    <recommendedName>
        <fullName evidence="4">Galactose mutarotase</fullName>
    </recommendedName>
    <alternativeName>
        <fullName evidence="7">Aldose 1-epimerase</fullName>
    </alternativeName>
</protein>
<keyword evidence="11" id="KW-1185">Reference proteome</keyword>
<dbReference type="Pfam" id="PF01263">
    <property type="entry name" value="Aldose_epim"/>
    <property type="match status" value="1"/>
</dbReference>
<dbReference type="InterPro" id="IPR047215">
    <property type="entry name" value="Galactose_mutarotase-like"/>
</dbReference>
<evidence type="ECO:0000313" key="10">
    <source>
        <dbReference type="EMBL" id="KAJ8939831.1"/>
    </source>
</evidence>
<dbReference type="InterPro" id="IPR014718">
    <property type="entry name" value="GH-type_carb-bd"/>
</dbReference>
<dbReference type="Proteomes" id="UP001162162">
    <property type="component" value="Unassembled WGS sequence"/>
</dbReference>
<comment type="caution">
    <text evidence="10">The sequence shown here is derived from an EMBL/GenBank/DDBJ whole genome shotgun (WGS) entry which is preliminary data.</text>
</comment>
<feature type="region of interest" description="Disordered" evidence="9">
    <location>
        <begin position="1"/>
        <end position="45"/>
    </location>
</feature>
<gene>
    <name evidence="10" type="ORF">NQ318_013050</name>
</gene>
<evidence type="ECO:0000256" key="8">
    <source>
        <dbReference type="ARBA" id="ARBA00045743"/>
    </source>
</evidence>
<dbReference type="GO" id="GO:0033499">
    <property type="term" value="P:galactose catabolic process via UDP-galactose, Leloir pathway"/>
    <property type="evidence" value="ECO:0007669"/>
    <property type="project" value="TreeGrafter"/>
</dbReference>
<evidence type="ECO:0000256" key="4">
    <source>
        <dbReference type="ARBA" id="ARBA00021023"/>
    </source>
</evidence>
<keyword evidence="6" id="KW-0119">Carbohydrate metabolism</keyword>
<sequence length="630" mass="71514">MALEKRHSKISDNPSEKLIKVEGPRDSKNDELRRSVKADAQPAQKPSITEDVQLIEDVFGRYYDENGKYYDIKRFSWKNKNKIQVQVINFGARITSIKLPDRKGEIEDIVLGFDDFAGYLYHKQHYFGATIGRMSNIVRNSTFEIDRKQYWLTANKGADHFNGGERGLDQAVWKTYVDGKKVIMSHVSPHLSEGYPGDLFVRVSFELSARNEFSVYMDAQTTQPTIVNLTNLTYFNLAGHYAGPDQIYRHVLTINSNCFTPQVNGVPTGEILNVVHTENDFQIPKILGKVMGIVPRDGFNQNFCVNRGMDQGDCFVARVLHPPSGRMLEIYSNQWGVNFSTADVFGYGRVMSMQQLMPEDEVEQPDPVLSLFEKVHKELILHLSVDEKNHYQQIRDLIVKLREKARAAQALNNTPQSGSAGTLQGCADAEGAQSKYLEPIPNGSKSHLNTLMEMAGVVDDEEGEKEGGEEQSCMSEFMLTQLQMDYLENTFKIVCEAVDEDEWVQLKEVMAKILDAAVVFDEPSPENDEVNLSEENVSGSFQIPFQKSSIPMKKKRKTSKQNDVPFFYKSTDKIIGKREGRLQHARRHFAANSKLSRVCQLREFSVLRAAAWRCLHAHDHLQILGEGRQP</sequence>
<evidence type="ECO:0000256" key="6">
    <source>
        <dbReference type="ARBA" id="ARBA00023277"/>
    </source>
</evidence>
<dbReference type="InterPro" id="IPR008183">
    <property type="entry name" value="Aldose_1/G6P_1-epimerase"/>
</dbReference>
<keyword evidence="5" id="KW-0413">Isomerase</keyword>
<comment type="similarity">
    <text evidence="3">Belongs to the aldose epimerase family.</text>
</comment>
<evidence type="ECO:0000256" key="7">
    <source>
        <dbReference type="ARBA" id="ARBA00032729"/>
    </source>
</evidence>
<dbReference type="PANTHER" id="PTHR10091:SF0">
    <property type="entry name" value="GALACTOSE MUTAROTASE"/>
    <property type="match status" value="1"/>
</dbReference>
<dbReference type="SUPFAM" id="SSF74650">
    <property type="entry name" value="Galactose mutarotase-like"/>
    <property type="match status" value="1"/>
</dbReference>
<organism evidence="10 11">
    <name type="scientific">Aromia moschata</name>
    <dbReference type="NCBI Taxonomy" id="1265417"/>
    <lineage>
        <taxon>Eukaryota</taxon>
        <taxon>Metazoa</taxon>
        <taxon>Ecdysozoa</taxon>
        <taxon>Arthropoda</taxon>
        <taxon>Hexapoda</taxon>
        <taxon>Insecta</taxon>
        <taxon>Pterygota</taxon>
        <taxon>Neoptera</taxon>
        <taxon>Endopterygota</taxon>
        <taxon>Coleoptera</taxon>
        <taxon>Polyphaga</taxon>
        <taxon>Cucujiformia</taxon>
        <taxon>Chrysomeloidea</taxon>
        <taxon>Cerambycidae</taxon>
        <taxon>Cerambycinae</taxon>
        <taxon>Callichromatini</taxon>
        <taxon>Aromia</taxon>
    </lineage>
</organism>
<dbReference type="PANTHER" id="PTHR10091">
    <property type="entry name" value="ALDOSE-1-EPIMERASE"/>
    <property type="match status" value="1"/>
</dbReference>
<name>A0AAV8XMN0_9CUCU</name>
<proteinExistence type="inferred from homology"/>
<dbReference type="CDD" id="cd09019">
    <property type="entry name" value="galactose_mutarotase_like"/>
    <property type="match status" value="1"/>
</dbReference>
<comment type="pathway">
    <text evidence="2">Carbohydrate metabolism; galactose metabolism.</text>
</comment>
<dbReference type="Gene3D" id="2.70.98.10">
    <property type="match status" value="1"/>
</dbReference>
<dbReference type="InterPro" id="IPR011013">
    <property type="entry name" value="Gal_mutarotase_sf_dom"/>
</dbReference>
<evidence type="ECO:0000256" key="1">
    <source>
        <dbReference type="ARBA" id="ARBA00001712"/>
    </source>
</evidence>
<accession>A0AAV8XMN0</accession>
<dbReference type="GO" id="GO:0006006">
    <property type="term" value="P:glucose metabolic process"/>
    <property type="evidence" value="ECO:0007669"/>
    <property type="project" value="TreeGrafter"/>
</dbReference>
<comment type="function">
    <text evidence="8">Mutarotase that catalyzes the interconversion of beta-D-galactose and alpha-D-galactose during galactose metabolism. Beta-D-galactose is metabolized in the liver into glucose 1-phosphate, the primary metabolic fuel, by the action of four enzymes that constitute the Leloir pathway: GALM, GALK1 (galactokinase), GALT (galactose-1-phosphate uridylyltransferase) and GALE (UDP-galactose-4'-epimerase). Involved in the maintenance of the equilibrium between the beta- and alpha-anomers of galactose, therefore ensuring a sufficient supply of the alpha-anomer for GALK1. Also active on D-glucose although shows a preference for galactose over glucose.</text>
</comment>
<dbReference type="GO" id="GO:0004034">
    <property type="term" value="F:aldose 1-epimerase activity"/>
    <property type="evidence" value="ECO:0007669"/>
    <property type="project" value="UniProtKB-EC"/>
</dbReference>
<comment type="catalytic activity">
    <reaction evidence="1">
        <text>alpha-D-galactose = beta-D-galactose</text>
        <dbReference type="Rhea" id="RHEA:28675"/>
        <dbReference type="ChEBI" id="CHEBI:27667"/>
        <dbReference type="ChEBI" id="CHEBI:28061"/>
        <dbReference type="EC" id="5.1.3.3"/>
    </reaction>
    <physiologicalReaction direction="right-to-left" evidence="1">
        <dbReference type="Rhea" id="RHEA:28677"/>
    </physiologicalReaction>
</comment>
<reference evidence="10" key="1">
    <citation type="journal article" date="2023" name="Insect Mol. Biol.">
        <title>Genome sequencing provides insights into the evolution of gene families encoding plant cell wall-degrading enzymes in longhorned beetles.</title>
        <authorList>
            <person name="Shin N.R."/>
            <person name="Okamura Y."/>
            <person name="Kirsch R."/>
            <person name="Pauchet Y."/>
        </authorList>
    </citation>
    <scope>NUCLEOTIDE SEQUENCE</scope>
    <source>
        <strain evidence="10">AMC_N1</strain>
    </source>
</reference>
<dbReference type="GO" id="GO:0030246">
    <property type="term" value="F:carbohydrate binding"/>
    <property type="evidence" value="ECO:0007669"/>
    <property type="project" value="InterPro"/>
</dbReference>
<evidence type="ECO:0000313" key="11">
    <source>
        <dbReference type="Proteomes" id="UP001162162"/>
    </source>
</evidence>
<dbReference type="AlphaFoldDB" id="A0AAV8XMN0"/>
<evidence type="ECO:0000256" key="3">
    <source>
        <dbReference type="ARBA" id="ARBA00006206"/>
    </source>
</evidence>
<evidence type="ECO:0000256" key="5">
    <source>
        <dbReference type="ARBA" id="ARBA00023235"/>
    </source>
</evidence>
<evidence type="ECO:0000256" key="2">
    <source>
        <dbReference type="ARBA" id="ARBA00004947"/>
    </source>
</evidence>
<dbReference type="EMBL" id="JAPWTK010000465">
    <property type="protein sequence ID" value="KAJ8939831.1"/>
    <property type="molecule type" value="Genomic_DNA"/>
</dbReference>
<feature type="compositionally biased region" description="Basic and acidic residues" evidence="9">
    <location>
        <begin position="14"/>
        <end position="37"/>
    </location>
</feature>
<evidence type="ECO:0000256" key="9">
    <source>
        <dbReference type="SAM" id="MobiDB-lite"/>
    </source>
</evidence>